<accession>A0ABP9QPV6</accession>
<evidence type="ECO:0000313" key="3">
    <source>
        <dbReference type="Proteomes" id="UP001500547"/>
    </source>
</evidence>
<keyword evidence="3" id="KW-1185">Reference proteome</keyword>
<dbReference type="Proteomes" id="UP001500547">
    <property type="component" value="Unassembled WGS sequence"/>
</dbReference>
<evidence type="ECO:0000256" key="1">
    <source>
        <dbReference type="ARBA" id="ARBA00022729"/>
    </source>
</evidence>
<proteinExistence type="predicted"/>
<dbReference type="InterPro" id="IPR037873">
    <property type="entry name" value="BamE-like"/>
</dbReference>
<name>A0ABP9QPV6_9RHOO</name>
<comment type="caution">
    <text evidence="2">The sequence shown here is derived from an EMBL/GenBank/DDBJ whole genome shotgun (WGS) entry which is preliminary data.</text>
</comment>
<dbReference type="EMBL" id="BAABLD010000008">
    <property type="protein sequence ID" value="GAA5165603.1"/>
    <property type="molecule type" value="Genomic_DNA"/>
</dbReference>
<dbReference type="Gene3D" id="3.30.1450.10">
    <property type="match status" value="1"/>
</dbReference>
<reference evidence="3" key="1">
    <citation type="journal article" date="2019" name="Int. J. Syst. Evol. Microbiol.">
        <title>The Global Catalogue of Microorganisms (GCM) 10K type strain sequencing project: providing services to taxonomists for standard genome sequencing and annotation.</title>
        <authorList>
            <consortium name="The Broad Institute Genomics Platform"/>
            <consortium name="The Broad Institute Genome Sequencing Center for Infectious Disease"/>
            <person name="Wu L."/>
            <person name="Ma J."/>
        </authorList>
    </citation>
    <scope>NUCLEOTIDE SEQUENCE [LARGE SCALE GENOMIC DNA]</scope>
    <source>
        <strain evidence="3">JCM 18715</strain>
    </source>
</reference>
<protein>
    <submittedName>
        <fullName evidence="2">Outer membrane protein assembly factor BamE</fullName>
    </submittedName>
</protein>
<dbReference type="PROSITE" id="PS51257">
    <property type="entry name" value="PROKAR_LIPOPROTEIN"/>
    <property type="match status" value="1"/>
</dbReference>
<evidence type="ECO:0000313" key="2">
    <source>
        <dbReference type="EMBL" id="GAA5165603.1"/>
    </source>
</evidence>
<gene>
    <name evidence="2" type="primary">bamE</name>
    <name evidence="2" type="ORF">GCM10025770_21400</name>
</gene>
<organism evidence="2 3">
    <name type="scientific">Viridibacterium curvum</name>
    <dbReference type="NCBI Taxonomy" id="1101404"/>
    <lineage>
        <taxon>Bacteria</taxon>
        <taxon>Pseudomonadati</taxon>
        <taxon>Pseudomonadota</taxon>
        <taxon>Betaproteobacteria</taxon>
        <taxon>Rhodocyclales</taxon>
        <taxon>Rhodocyclaceae</taxon>
        <taxon>Viridibacterium</taxon>
    </lineage>
</organism>
<sequence length="95" mass="10316">MHPFRIVRSLAMFRSALTLLALVLALTACSKLTLANYERVSVGMSYDEVVSILGKPASCNDVLVTRSCRWGDEKRGVSVRFVGGKALVRSADGLN</sequence>
<keyword evidence="1" id="KW-0732">Signal</keyword>